<keyword evidence="10" id="KW-0464">Manganese</keyword>
<feature type="transmembrane region" description="Helical" evidence="12">
    <location>
        <begin position="154"/>
        <end position="172"/>
    </location>
</feature>
<comment type="subcellular location">
    <subcellularLocation>
        <location evidence="1">Cell membrane</location>
        <topology evidence="1">Multi-pass membrane protein</topology>
    </subcellularLocation>
</comment>
<feature type="transmembrane region" description="Helical" evidence="12">
    <location>
        <begin position="65"/>
        <end position="86"/>
    </location>
</feature>
<proteinExistence type="inferred from homology"/>
<comment type="similarity">
    <text evidence="3 8">Belongs to the LTA synthase family.</text>
</comment>
<dbReference type="PANTHER" id="PTHR47371">
    <property type="entry name" value="LIPOTEICHOIC ACID SYNTHASE"/>
    <property type="match status" value="1"/>
</dbReference>
<evidence type="ECO:0000256" key="10">
    <source>
        <dbReference type="PIRSR" id="PIRSR005091-2"/>
    </source>
</evidence>
<evidence type="ECO:0000256" key="7">
    <source>
        <dbReference type="ARBA" id="ARBA00023136"/>
    </source>
</evidence>
<dbReference type="RefSeq" id="WP_200966480.1">
    <property type="nucleotide sequence ID" value="NZ_BMAQ01000014.1"/>
</dbReference>
<protein>
    <recommendedName>
        <fullName evidence="13">Sulfatase N-terminal domain-containing protein</fullName>
    </recommendedName>
</protein>
<name>A0A916VFT3_9BACL</name>
<evidence type="ECO:0000313" key="14">
    <source>
        <dbReference type="EMBL" id="GFR38228.1"/>
    </source>
</evidence>
<dbReference type="Gene3D" id="3.30.1120.170">
    <property type="match status" value="1"/>
</dbReference>
<evidence type="ECO:0000256" key="4">
    <source>
        <dbReference type="ARBA" id="ARBA00022475"/>
    </source>
</evidence>
<feature type="binding site" evidence="10">
    <location>
        <position position="402"/>
    </location>
    <ligand>
        <name>substrate</name>
    </ligand>
</feature>
<feature type="transmembrane region" description="Helical" evidence="12">
    <location>
        <begin position="12"/>
        <end position="33"/>
    </location>
</feature>
<dbReference type="InterPro" id="IPR012160">
    <property type="entry name" value="LtaS-like"/>
</dbReference>
<keyword evidence="15" id="KW-1185">Reference proteome</keyword>
<dbReference type="AlphaFoldDB" id="A0A916VFT3"/>
<comment type="pathway">
    <text evidence="2">Cell wall biogenesis; lipoteichoic acid biosynthesis.</text>
</comment>
<evidence type="ECO:0000256" key="8">
    <source>
        <dbReference type="PIRNR" id="PIRNR005091"/>
    </source>
</evidence>
<feature type="transmembrane region" description="Helical" evidence="12">
    <location>
        <begin position="39"/>
        <end position="56"/>
    </location>
</feature>
<evidence type="ECO:0000256" key="9">
    <source>
        <dbReference type="PIRSR" id="PIRSR005091-1"/>
    </source>
</evidence>
<dbReference type="InterPro" id="IPR050448">
    <property type="entry name" value="OpgB/LTA_synthase_biosynth"/>
</dbReference>
<keyword evidence="10" id="KW-0479">Metal-binding</keyword>
<dbReference type="GO" id="GO:0005886">
    <property type="term" value="C:plasma membrane"/>
    <property type="evidence" value="ECO:0007669"/>
    <property type="project" value="UniProtKB-SubCell"/>
</dbReference>
<dbReference type="InterPro" id="IPR000917">
    <property type="entry name" value="Sulfatase_N"/>
</dbReference>
<evidence type="ECO:0000256" key="3">
    <source>
        <dbReference type="ARBA" id="ARBA00009983"/>
    </source>
</evidence>
<dbReference type="GO" id="GO:0046872">
    <property type="term" value="F:metal ion binding"/>
    <property type="evidence" value="ECO:0007669"/>
    <property type="project" value="UniProtKB-KW"/>
</dbReference>
<feature type="active site" evidence="9">
    <location>
        <position position="286"/>
    </location>
</feature>
<dbReference type="CDD" id="cd16015">
    <property type="entry name" value="LTA_synthase"/>
    <property type="match status" value="1"/>
</dbReference>
<feature type="binding site" evidence="11">
    <location>
        <position position="462"/>
    </location>
    <ligand>
        <name>Mn(2+)</name>
        <dbReference type="ChEBI" id="CHEBI:29035"/>
    </ligand>
</feature>
<dbReference type="Gene3D" id="3.40.720.10">
    <property type="entry name" value="Alkaline Phosphatase, subunit A"/>
    <property type="match status" value="1"/>
</dbReference>
<keyword evidence="5 12" id="KW-0812">Transmembrane</keyword>
<feature type="binding site" evidence="11">
    <location>
        <position position="244"/>
    </location>
    <ligand>
        <name>Mn(2+)</name>
        <dbReference type="ChEBI" id="CHEBI:29035"/>
    </ligand>
</feature>
<evidence type="ECO:0000256" key="6">
    <source>
        <dbReference type="ARBA" id="ARBA00022989"/>
    </source>
</evidence>
<feature type="domain" description="Sulfatase N-terminal" evidence="13">
    <location>
        <begin position="237"/>
        <end position="529"/>
    </location>
</feature>
<evidence type="ECO:0000313" key="15">
    <source>
        <dbReference type="Proteomes" id="UP000654993"/>
    </source>
</evidence>
<dbReference type="PIRSF" id="PIRSF005091">
    <property type="entry name" value="Mmb_sulf_HI1246"/>
    <property type="match status" value="1"/>
</dbReference>
<evidence type="ECO:0000256" key="12">
    <source>
        <dbReference type="SAM" id="Phobius"/>
    </source>
</evidence>
<evidence type="ECO:0000256" key="1">
    <source>
        <dbReference type="ARBA" id="ARBA00004651"/>
    </source>
</evidence>
<dbReference type="Proteomes" id="UP000654993">
    <property type="component" value="Unassembled WGS sequence"/>
</dbReference>
<sequence length="620" mass="71022">MSHQSKLQSFFLHPLFSFSIILMCKSVLAWTVIFGGPDWSTIVKELSVIMMVFIIIERFSNKNKLLYYLLTNLLFTGIFFAAIMYYKYYGVIVTYHALAQVNQVGTVKTSIFSLLDPYYLFMFVDIIIFAVIFLSRKSAQRWKVRAAYAIDRKLLAAVFACCLIMSIAFILPNRPSLNEIIKAEQMGILNYELYTIFAEAQPQLVKADQITQQSINKLKGIKQPTEPVYWEAAKDKHLILIQMESLQNFVIDLEIDGIEVTPVVNRLAREHFYFPHFYQQVGQGNTSDAEFVVNTSYYIPPRGAATQVYGNKDLPSLPKLLQEAGYVTATFHTNDVEFWNRHKLYEGLGFQHIYDKAYFGEKDVLFFGASDEILYPETAYALDKLAKQGQPVYAHVISMSAHHPYTLPEEKRLIELPERYQGTLVGEYLTAQNYADYALGIFIEELKRRGLWEDSLIVLYGDHLGLPMYSLNQEDEELLEEIYGRPYTYTDMINIPLVIISEDFTYPAVLDQLGGQVDLLPTLANLLGISLDGYLHFGQDLLNHTEFNLLPQRYYLPTGSFLNSEELFLSGAGYEDGEHYPLSGNGLERPEATKDEFNRALALLHLSDSYVMQLPDRTED</sequence>
<comment type="caution">
    <text evidence="14">The sequence shown here is derived from an EMBL/GenBank/DDBJ whole genome shotgun (WGS) entry which is preliminary data.</text>
</comment>
<dbReference type="SUPFAM" id="SSF53649">
    <property type="entry name" value="Alkaline phosphatase-like"/>
    <property type="match status" value="1"/>
</dbReference>
<feature type="binding site" evidence="11">
    <location>
        <position position="463"/>
    </location>
    <ligand>
        <name>Mn(2+)</name>
        <dbReference type="ChEBI" id="CHEBI:29035"/>
    </ligand>
</feature>
<organism evidence="14 15">
    <name type="scientific">Insulibacter thermoxylanivorax</name>
    <dbReference type="NCBI Taxonomy" id="2749268"/>
    <lineage>
        <taxon>Bacteria</taxon>
        <taxon>Bacillati</taxon>
        <taxon>Bacillota</taxon>
        <taxon>Bacilli</taxon>
        <taxon>Bacillales</taxon>
        <taxon>Paenibacillaceae</taxon>
        <taxon>Insulibacter</taxon>
    </lineage>
</organism>
<dbReference type="PANTHER" id="PTHR47371:SF3">
    <property type="entry name" value="PHOSPHOGLYCEROL TRANSFERASE I"/>
    <property type="match status" value="1"/>
</dbReference>
<evidence type="ECO:0000256" key="5">
    <source>
        <dbReference type="ARBA" id="ARBA00022692"/>
    </source>
</evidence>
<reference evidence="14" key="1">
    <citation type="submission" date="2020-08" db="EMBL/GenBank/DDBJ databases">
        <authorList>
            <person name="Uke A."/>
            <person name="Chhe C."/>
            <person name="Baramee S."/>
            <person name="Kosugi A."/>
        </authorList>
    </citation>
    <scope>NUCLEOTIDE SEQUENCE</scope>
    <source>
        <strain evidence="14">DA-C8</strain>
    </source>
</reference>
<keyword evidence="7 8" id="KW-0472">Membrane</keyword>
<feature type="binding site" evidence="11">
    <location>
        <position position="286"/>
    </location>
    <ligand>
        <name>Mn(2+)</name>
        <dbReference type="ChEBI" id="CHEBI:29035"/>
    </ligand>
</feature>
<evidence type="ECO:0000256" key="11">
    <source>
        <dbReference type="PIRSR" id="PIRSR005091-3"/>
    </source>
</evidence>
<accession>A0A916VFT3</accession>
<feature type="transmembrane region" description="Helical" evidence="12">
    <location>
        <begin position="118"/>
        <end position="134"/>
    </location>
</feature>
<reference evidence="14" key="2">
    <citation type="journal article" date="2021" name="Data Brief">
        <title>Draft genome sequence data of the facultative, thermophilic, xylanolytic bacterium Paenibacillus sp. strain DA-C8.</title>
        <authorList>
            <person name="Chhe C."/>
            <person name="Uke A."/>
            <person name="Baramee S."/>
            <person name="Ungkulpasvich U."/>
            <person name="Tachaapaikoon C."/>
            <person name="Pason P."/>
            <person name="Waeonukul R."/>
            <person name="Ratanakhanokchai K."/>
            <person name="Kosugi A."/>
        </authorList>
    </citation>
    <scope>NUCLEOTIDE SEQUENCE</scope>
    <source>
        <strain evidence="14">DA-C8</strain>
    </source>
</reference>
<dbReference type="InterPro" id="IPR017850">
    <property type="entry name" value="Alkaline_phosphatase_core_sf"/>
</dbReference>
<gene>
    <name evidence="14" type="ORF">PRECH8_15240</name>
</gene>
<evidence type="ECO:0000259" key="13">
    <source>
        <dbReference type="Pfam" id="PF00884"/>
    </source>
</evidence>
<keyword evidence="4 8" id="KW-1003">Cell membrane</keyword>
<dbReference type="EMBL" id="BMAQ01000014">
    <property type="protein sequence ID" value="GFR38228.1"/>
    <property type="molecule type" value="Genomic_DNA"/>
</dbReference>
<dbReference type="Pfam" id="PF00884">
    <property type="entry name" value="Sulfatase"/>
    <property type="match status" value="1"/>
</dbReference>
<evidence type="ECO:0000256" key="2">
    <source>
        <dbReference type="ARBA" id="ARBA00004936"/>
    </source>
</evidence>
<keyword evidence="6 12" id="KW-1133">Transmembrane helix</keyword>